<dbReference type="PROSITE" id="PS50887">
    <property type="entry name" value="GGDEF"/>
    <property type="match status" value="1"/>
</dbReference>
<dbReference type="SUPFAM" id="SSF55785">
    <property type="entry name" value="PYP-like sensor domain (PAS domain)"/>
    <property type="match status" value="3"/>
</dbReference>
<dbReference type="SMART" id="SM00267">
    <property type="entry name" value="GGDEF"/>
    <property type="match status" value="1"/>
</dbReference>
<dbReference type="InterPro" id="IPR000160">
    <property type="entry name" value="GGDEF_dom"/>
</dbReference>
<proteinExistence type="predicted"/>
<keyword evidence="6" id="KW-1185">Reference proteome</keyword>
<dbReference type="NCBIfam" id="TIGR00229">
    <property type="entry name" value="sensory_box"/>
    <property type="match status" value="3"/>
</dbReference>
<feature type="transmembrane region" description="Helical" evidence="1">
    <location>
        <begin position="198"/>
        <end position="217"/>
    </location>
</feature>
<dbReference type="InterPro" id="IPR000014">
    <property type="entry name" value="PAS"/>
</dbReference>
<evidence type="ECO:0000259" key="3">
    <source>
        <dbReference type="PROSITE" id="PS50883"/>
    </source>
</evidence>
<feature type="transmembrane region" description="Helical" evidence="1">
    <location>
        <begin position="169"/>
        <end position="189"/>
    </location>
</feature>
<dbReference type="InterPro" id="IPR052155">
    <property type="entry name" value="Biofilm_reg_signaling"/>
</dbReference>
<reference evidence="5 6" key="1">
    <citation type="submission" date="2012-09" db="EMBL/GenBank/DDBJ databases">
        <title>Celeribacter baekdonensis B30 Genome Sequencing.</title>
        <authorList>
            <person name="Wang W."/>
        </authorList>
    </citation>
    <scope>NUCLEOTIDE SEQUENCE [LARGE SCALE GENOMIC DNA]</scope>
    <source>
        <strain evidence="5 6">B30</strain>
    </source>
</reference>
<dbReference type="CDD" id="cd00130">
    <property type="entry name" value="PAS"/>
    <property type="match status" value="3"/>
</dbReference>
<dbReference type="NCBIfam" id="TIGR00254">
    <property type="entry name" value="GGDEF"/>
    <property type="match status" value="1"/>
</dbReference>
<dbReference type="Pfam" id="PF00563">
    <property type="entry name" value="EAL"/>
    <property type="match status" value="1"/>
</dbReference>
<feature type="transmembrane region" description="Helical" evidence="1">
    <location>
        <begin position="333"/>
        <end position="349"/>
    </location>
</feature>
<dbReference type="Pfam" id="PF00990">
    <property type="entry name" value="GGDEF"/>
    <property type="match status" value="1"/>
</dbReference>
<dbReference type="Proteomes" id="UP000006762">
    <property type="component" value="Unassembled WGS sequence"/>
</dbReference>
<dbReference type="SUPFAM" id="SSF55073">
    <property type="entry name" value="Nucleotide cyclase"/>
    <property type="match status" value="1"/>
</dbReference>
<dbReference type="PATRIC" id="fig|1208323.3.peg.1418"/>
<feature type="domain" description="EAL" evidence="3">
    <location>
        <begin position="1126"/>
        <end position="1380"/>
    </location>
</feature>
<feature type="transmembrane region" description="Helical" evidence="1">
    <location>
        <begin position="376"/>
        <end position="395"/>
    </location>
</feature>
<feature type="domain" description="PAS" evidence="2">
    <location>
        <begin position="710"/>
        <end position="771"/>
    </location>
</feature>
<keyword evidence="1" id="KW-0472">Membrane</keyword>
<dbReference type="InterPro" id="IPR035919">
    <property type="entry name" value="EAL_sf"/>
</dbReference>
<accession>K2JDE9</accession>
<dbReference type="eggNOG" id="COG5001">
    <property type="taxonomic scope" value="Bacteria"/>
</dbReference>
<dbReference type="InterPro" id="IPR029787">
    <property type="entry name" value="Nucleotide_cyclase"/>
</dbReference>
<feature type="domain" description="PAS" evidence="2">
    <location>
        <begin position="590"/>
        <end position="634"/>
    </location>
</feature>
<feature type="transmembrane region" description="Helical" evidence="1">
    <location>
        <begin position="416"/>
        <end position="436"/>
    </location>
</feature>
<dbReference type="PANTHER" id="PTHR44757:SF2">
    <property type="entry name" value="BIOFILM ARCHITECTURE MAINTENANCE PROTEIN MBAA"/>
    <property type="match status" value="1"/>
</dbReference>
<feature type="transmembrane region" description="Helical" evidence="1">
    <location>
        <begin position="66"/>
        <end position="84"/>
    </location>
</feature>
<dbReference type="Gene3D" id="3.20.20.450">
    <property type="entry name" value="EAL domain"/>
    <property type="match status" value="1"/>
</dbReference>
<feature type="transmembrane region" description="Helical" evidence="1">
    <location>
        <begin position="456"/>
        <end position="475"/>
    </location>
</feature>
<evidence type="ECO:0000259" key="2">
    <source>
        <dbReference type="PROSITE" id="PS50112"/>
    </source>
</evidence>
<evidence type="ECO:0000313" key="5">
    <source>
        <dbReference type="EMBL" id="EKE72682.1"/>
    </source>
</evidence>
<dbReference type="InterPro" id="IPR035965">
    <property type="entry name" value="PAS-like_dom_sf"/>
</dbReference>
<evidence type="ECO:0000313" key="6">
    <source>
        <dbReference type="Proteomes" id="UP000006762"/>
    </source>
</evidence>
<comment type="caution">
    <text evidence="5">The sequence shown here is derived from an EMBL/GenBank/DDBJ whole genome shotgun (WGS) entry which is preliminary data.</text>
</comment>
<feature type="transmembrane region" description="Helical" evidence="1">
    <location>
        <begin position="129"/>
        <end position="149"/>
    </location>
</feature>
<feature type="transmembrane region" description="Helical" evidence="1">
    <location>
        <begin position="515"/>
        <end position="534"/>
    </location>
</feature>
<evidence type="ECO:0000259" key="4">
    <source>
        <dbReference type="PROSITE" id="PS50887"/>
    </source>
</evidence>
<gene>
    <name evidence="5" type="ORF">B30_06861</name>
</gene>
<dbReference type="SUPFAM" id="SSF141868">
    <property type="entry name" value="EAL domain-like"/>
    <property type="match status" value="1"/>
</dbReference>
<dbReference type="Gene3D" id="3.30.450.20">
    <property type="entry name" value="PAS domain"/>
    <property type="match status" value="3"/>
</dbReference>
<dbReference type="Pfam" id="PF08448">
    <property type="entry name" value="PAS_4"/>
    <property type="match status" value="1"/>
</dbReference>
<dbReference type="Gene3D" id="3.30.70.270">
    <property type="match status" value="1"/>
</dbReference>
<feature type="transmembrane region" description="Helical" evidence="1">
    <location>
        <begin position="354"/>
        <end position="370"/>
    </location>
</feature>
<dbReference type="PANTHER" id="PTHR44757">
    <property type="entry name" value="DIGUANYLATE CYCLASE DGCP"/>
    <property type="match status" value="1"/>
</dbReference>
<dbReference type="SMART" id="SM00091">
    <property type="entry name" value="PAS"/>
    <property type="match status" value="3"/>
</dbReference>
<feature type="domain" description="PAS" evidence="2">
    <location>
        <begin position="830"/>
        <end position="900"/>
    </location>
</feature>
<dbReference type="InterPro" id="IPR043128">
    <property type="entry name" value="Rev_trsase/Diguanyl_cyclase"/>
</dbReference>
<feature type="transmembrane region" description="Helical" evidence="1">
    <location>
        <begin position="541"/>
        <end position="558"/>
    </location>
</feature>
<dbReference type="InterPro" id="IPR013656">
    <property type="entry name" value="PAS_4"/>
</dbReference>
<sequence>MLCLAAVLGAILISETVILLAHMPQTVLPGWGTMHPTTLVISYVLGGSLIMQNLSWDRDQPANSRVLYGAAALLVLLILRLADLQGRPIAGTLPLIGSLTDPRHVSLVSLIGSGALFVVPLLKPASWFRAWAVLALCITVFGMAFSQLAQQSIPLKNQVFLALNLSESLVLLCLTALALNVSAARPLLYHPKTPRTNLLMWGLFVTICLLLVLDLTSLTLSTFQMPFFVVSSLLLCFVCEKGFRPLERQVIAAGLTPSLQSAGSAIQNNDTASQKAHAPLSFAPLPRLLRPNQWFTFQADTAQRLWPLACVLFALSMVSETRFSLFLHWFPELWWGNAVLAYALVLHPLKRWPLVLLTGVCAMGLARISMGHPFDFTVINMGFDGIEAALIAGIARLVFDIKLSGRTFQSCDVNPLAVASLIVAILFTVLTVSLLAGATLHTLARQNLGPTVRARWLSNVLGFVQVAPIAAGLIWQMHFGMTRLEMAALPGLLMTLMLAFLAFVCAYFPVEYFGISHSLSVAVSMTLLIATVALPSILQIGAAHAVVSTALLIGAGLVDHRTYVEAAFLVLLTSSLVFIAGAYKQLRQRDRLYRTALLENSPTMIVTLDSQFRITSASDQVCRYLGVKRRELIGLFASENGFLSLPDTSQTNMRAFMRHTPETDFTLELEIRQRSGALRMVLAAVRKNTNPGLPYAYLVQLTDITEMNRNSRLYKMTLEEGPALLLVQDARRLTLNVAPALCDSLGYDRADLIGHDIADLTSPNTRSFVDQMRAFGDGVTPPGNKVLELTTKSGKVRKMTAQRRIIDPNAQGDQPKYVILLTDVTELEAQRSLTETLLNRNAAIVLSQDRDWRLLSVSDAWSAHFGYTREETLGRDLIDFMPVEDQALSKSFRRHLLANTRNKETISNTLTLLTKSGEPRIVELRSVIEENEDRWLNIIMVIDITDISVARQKLEHLVDHDELTGLYSRRGFNSRFADRKRRQDVDVFLIDVDHFKSVNDAYGHETGDELLRKVAGVLKDKTRAHGCASRIGGEEFAIIRTATQGCPNRKFAEDLARAISETAVTTASGPVTRTVSIGVARLTQDMRLEDGMNWADWALREAKEGGRNRIVIADEGFSQKLRDDGKLTTHRDIISALEAGEINKYVQPIWDVTRAEIVGFEALMRWQRASGEVVLPRQFLPQLQNVVLAEEYAHIPSRIRRSLLNTLMACPGTYICFNTRLESLGFQGAAQAILREFEPLCELSHSIVLEIGEQAITDRIDMDQVMVEIAILRARGIRVALDDFGKEGSNLNRLTHLPIDIVKIDKSLIDRIVIDRRSREALRSIARLAEALEFEVIAEGVETEAQRDMLLDLGLHLHQGFLYARPMSAEAANALYATHKSKDQPSQDLISTF</sequence>
<dbReference type="Pfam" id="PF13426">
    <property type="entry name" value="PAS_9"/>
    <property type="match status" value="2"/>
</dbReference>
<name>K2JDE9_9RHOB</name>
<evidence type="ECO:0000256" key="1">
    <source>
        <dbReference type="SAM" id="Phobius"/>
    </source>
</evidence>
<feature type="transmembrane region" description="Helical" evidence="1">
    <location>
        <begin position="37"/>
        <end position="54"/>
    </location>
</feature>
<protein>
    <submittedName>
        <fullName evidence="5">Uncharacterized protein</fullName>
    </submittedName>
</protein>
<dbReference type="CDD" id="cd01948">
    <property type="entry name" value="EAL"/>
    <property type="match status" value="1"/>
</dbReference>
<dbReference type="EMBL" id="AMRK01000003">
    <property type="protein sequence ID" value="EKE72682.1"/>
    <property type="molecule type" value="Genomic_DNA"/>
</dbReference>
<keyword evidence="1" id="KW-1133">Transmembrane helix</keyword>
<feature type="transmembrane region" description="Helical" evidence="1">
    <location>
        <begin position="487"/>
        <end position="509"/>
    </location>
</feature>
<dbReference type="SMART" id="SM00052">
    <property type="entry name" value="EAL"/>
    <property type="match status" value="1"/>
</dbReference>
<keyword evidence="1" id="KW-0812">Transmembrane</keyword>
<dbReference type="InterPro" id="IPR001633">
    <property type="entry name" value="EAL_dom"/>
</dbReference>
<dbReference type="PROSITE" id="PS50883">
    <property type="entry name" value="EAL"/>
    <property type="match status" value="1"/>
</dbReference>
<feature type="domain" description="GGDEF" evidence="4">
    <location>
        <begin position="983"/>
        <end position="1115"/>
    </location>
</feature>
<feature type="transmembrane region" description="Helical" evidence="1">
    <location>
        <begin position="564"/>
        <end position="583"/>
    </location>
</feature>
<dbReference type="CDD" id="cd01949">
    <property type="entry name" value="GGDEF"/>
    <property type="match status" value="1"/>
</dbReference>
<dbReference type="STRING" id="1208323.B30_06861"/>
<organism evidence="5 6">
    <name type="scientific">Celeribacter baekdonensis B30</name>
    <dbReference type="NCBI Taxonomy" id="1208323"/>
    <lineage>
        <taxon>Bacteria</taxon>
        <taxon>Pseudomonadati</taxon>
        <taxon>Pseudomonadota</taxon>
        <taxon>Alphaproteobacteria</taxon>
        <taxon>Rhodobacterales</taxon>
        <taxon>Roseobacteraceae</taxon>
        <taxon>Celeribacter</taxon>
    </lineage>
</organism>
<dbReference type="PROSITE" id="PS50112">
    <property type="entry name" value="PAS"/>
    <property type="match status" value="3"/>
</dbReference>